<feature type="active site" description="Proton donor" evidence="4">
    <location>
        <position position="118"/>
    </location>
</feature>
<keyword evidence="2" id="KW-0378">Hydrolase</keyword>
<protein>
    <submittedName>
        <fullName evidence="6">Low molecular weight protein arginine phosphatase</fullName>
    </submittedName>
</protein>
<evidence type="ECO:0000313" key="6">
    <source>
        <dbReference type="EMBL" id="HIQ71401.1"/>
    </source>
</evidence>
<evidence type="ECO:0000256" key="2">
    <source>
        <dbReference type="ARBA" id="ARBA00022801"/>
    </source>
</evidence>
<dbReference type="InterPro" id="IPR050438">
    <property type="entry name" value="LMW_PTPase"/>
</dbReference>
<feature type="active site" description="Nucleophile" evidence="4">
    <location>
        <position position="7"/>
    </location>
</feature>
<dbReference type="EMBL" id="DVFJ01000011">
    <property type="protein sequence ID" value="HIQ71401.1"/>
    <property type="molecule type" value="Genomic_DNA"/>
</dbReference>
<sequence length="149" mass="16419">MEILFVCSGNTCRSAMAQTLARDWLKRHGVGMRVRVFSAGISAYTGEEATDGAKNAMRTRGLSLDTHRARMLTREIFDAADLVLCMTQGHKQAILQVHPNDKTFTLNEYAGVGGYVDDPFGMSDAVYEQCAGQLEDLVDRAMERACHAL</sequence>
<dbReference type="PRINTS" id="PR00719">
    <property type="entry name" value="LMWPTPASE"/>
</dbReference>
<gene>
    <name evidence="6" type="ORF">IAB73_04220</name>
</gene>
<dbReference type="Pfam" id="PF01451">
    <property type="entry name" value="LMWPc"/>
    <property type="match status" value="1"/>
</dbReference>
<name>A0A9D0ZA66_9FIRM</name>
<evidence type="ECO:0000256" key="3">
    <source>
        <dbReference type="ARBA" id="ARBA00022912"/>
    </source>
</evidence>
<organism evidence="6 7">
    <name type="scientific">Candidatus Onthenecus intestinigallinarum</name>
    <dbReference type="NCBI Taxonomy" id="2840875"/>
    <lineage>
        <taxon>Bacteria</taxon>
        <taxon>Bacillati</taxon>
        <taxon>Bacillota</taxon>
        <taxon>Clostridia</taxon>
        <taxon>Eubacteriales</taxon>
        <taxon>Candidatus Onthenecus</taxon>
    </lineage>
</organism>
<proteinExistence type="inferred from homology"/>
<dbReference type="Gene3D" id="3.40.50.2300">
    <property type="match status" value="1"/>
</dbReference>
<accession>A0A9D0ZA66</accession>
<reference evidence="6" key="2">
    <citation type="journal article" date="2021" name="PeerJ">
        <title>Extensive microbial diversity within the chicken gut microbiome revealed by metagenomics and culture.</title>
        <authorList>
            <person name="Gilroy R."/>
            <person name="Ravi A."/>
            <person name="Getino M."/>
            <person name="Pursley I."/>
            <person name="Horton D.L."/>
            <person name="Alikhan N.F."/>
            <person name="Baker D."/>
            <person name="Gharbi K."/>
            <person name="Hall N."/>
            <person name="Watson M."/>
            <person name="Adriaenssens E.M."/>
            <person name="Foster-Nyarko E."/>
            <person name="Jarju S."/>
            <person name="Secka A."/>
            <person name="Antonio M."/>
            <person name="Oren A."/>
            <person name="Chaudhuri R.R."/>
            <person name="La Ragione R."/>
            <person name="Hildebrand F."/>
            <person name="Pallen M.J."/>
        </authorList>
    </citation>
    <scope>NUCLEOTIDE SEQUENCE</scope>
    <source>
        <strain evidence="6">ChiSxjej2B14-6234</strain>
    </source>
</reference>
<evidence type="ECO:0000256" key="1">
    <source>
        <dbReference type="ARBA" id="ARBA00011063"/>
    </source>
</evidence>
<feature type="active site" description="Nucleophile" evidence="4">
    <location>
        <position position="13"/>
    </location>
</feature>
<evidence type="ECO:0000256" key="4">
    <source>
        <dbReference type="PIRSR" id="PIRSR617867-1"/>
    </source>
</evidence>
<dbReference type="CDD" id="cd16344">
    <property type="entry name" value="LMWPAP"/>
    <property type="match status" value="1"/>
</dbReference>
<dbReference type="InterPro" id="IPR036196">
    <property type="entry name" value="Ptyr_pPase_sf"/>
</dbReference>
<comment type="caution">
    <text evidence="6">The sequence shown here is derived from an EMBL/GenBank/DDBJ whole genome shotgun (WGS) entry which is preliminary data.</text>
</comment>
<dbReference type="PANTHER" id="PTHR11717">
    <property type="entry name" value="LOW MOLECULAR WEIGHT PROTEIN TYROSINE PHOSPHATASE"/>
    <property type="match status" value="1"/>
</dbReference>
<dbReference type="SUPFAM" id="SSF52788">
    <property type="entry name" value="Phosphotyrosine protein phosphatases I"/>
    <property type="match status" value="1"/>
</dbReference>
<keyword evidence="3" id="KW-0904">Protein phosphatase</keyword>
<dbReference type="InterPro" id="IPR023485">
    <property type="entry name" value="Ptyr_pPase"/>
</dbReference>
<evidence type="ECO:0000259" key="5">
    <source>
        <dbReference type="SMART" id="SM00226"/>
    </source>
</evidence>
<reference evidence="6" key="1">
    <citation type="submission" date="2020-10" db="EMBL/GenBank/DDBJ databases">
        <authorList>
            <person name="Gilroy R."/>
        </authorList>
    </citation>
    <scope>NUCLEOTIDE SEQUENCE</scope>
    <source>
        <strain evidence="6">ChiSxjej2B14-6234</strain>
    </source>
</reference>
<dbReference type="PANTHER" id="PTHR11717:SF31">
    <property type="entry name" value="LOW MOLECULAR WEIGHT PROTEIN-TYROSINE-PHOSPHATASE ETP-RELATED"/>
    <property type="match status" value="1"/>
</dbReference>
<dbReference type="GO" id="GO:0004725">
    <property type="term" value="F:protein tyrosine phosphatase activity"/>
    <property type="evidence" value="ECO:0007669"/>
    <property type="project" value="InterPro"/>
</dbReference>
<dbReference type="Proteomes" id="UP000886887">
    <property type="component" value="Unassembled WGS sequence"/>
</dbReference>
<dbReference type="AlphaFoldDB" id="A0A9D0ZA66"/>
<evidence type="ECO:0000313" key="7">
    <source>
        <dbReference type="Proteomes" id="UP000886887"/>
    </source>
</evidence>
<comment type="similarity">
    <text evidence="1">Belongs to the low molecular weight phosphotyrosine protein phosphatase family.</text>
</comment>
<dbReference type="InterPro" id="IPR017867">
    <property type="entry name" value="Tyr_phospatase_low_mol_wt"/>
</dbReference>
<dbReference type="SMART" id="SM00226">
    <property type="entry name" value="LMWPc"/>
    <property type="match status" value="1"/>
</dbReference>
<feature type="domain" description="Phosphotyrosine protein phosphatase I" evidence="5">
    <location>
        <begin position="1"/>
        <end position="144"/>
    </location>
</feature>